<comment type="caution">
    <text evidence="4">The sequence shown here is derived from an EMBL/GenBank/DDBJ whole genome shotgun (WGS) entry which is preliminary data.</text>
</comment>
<evidence type="ECO:0000256" key="2">
    <source>
        <dbReference type="SAM" id="MobiDB-lite"/>
    </source>
</evidence>
<dbReference type="Pfam" id="PF04034">
    <property type="entry name" value="Ribo_biogen_C"/>
    <property type="match status" value="1"/>
</dbReference>
<dbReference type="AlphaFoldDB" id="A0A4U0WZA7"/>
<feature type="binding site" evidence="1">
    <location>
        <position position="144"/>
    </location>
    <ligand>
        <name>S-adenosyl-L-methionine</name>
        <dbReference type="ChEBI" id="CHEBI:59789"/>
    </ligand>
</feature>
<feature type="binding site" evidence="1">
    <location>
        <position position="58"/>
    </location>
    <ligand>
        <name>S-adenosyl-L-methionine</name>
        <dbReference type="ChEBI" id="CHEBI:59789"/>
    </ligand>
</feature>
<dbReference type="InterPro" id="IPR007209">
    <property type="entry name" value="RNaseL-inhib-like_metal-bd_dom"/>
</dbReference>
<comment type="catalytic activity">
    <reaction evidence="1">
        <text>an N(1)-methylpseudouridine in rRNA + S-adenosyl-L-methionine = N(1)-methyl-N(3)-[(3S)-3-amino-3-carboxypropyl]pseudouridine in rRNA + S-methyl-5'-thioadenosine + H(+)</text>
        <dbReference type="Rhea" id="RHEA:63296"/>
        <dbReference type="Rhea" id="RHEA-COMP:11634"/>
        <dbReference type="Rhea" id="RHEA-COMP:16310"/>
        <dbReference type="ChEBI" id="CHEBI:15378"/>
        <dbReference type="ChEBI" id="CHEBI:17509"/>
        <dbReference type="ChEBI" id="CHEBI:59789"/>
        <dbReference type="ChEBI" id="CHEBI:74890"/>
        <dbReference type="ChEBI" id="CHEBI:146234"/>
        <dbReference type="EC" id="2.5.1.157"/>
    </reaction>
</comment>
<keyword evidence="5" id="KW-1185">Reference proteome</keyword>
<dbReference type="SUPFAM" id="SSF55729">
    <property type="entry name" value="Acyl-CoA N-acyltransferases (Nat)"/>
    <property type="match status" value="1"/>
</dbReference>
<comment type="catalytic activity">
    <reaction evidence="1">
        <text>N(1)-methylpseudouridine(1191) in yeast 18S rRNA + S-adenosyl-L-methionine = N(1)-methyl-N(3)-[(3S)-3-amino-3-carboxypropyl]pseudouridine(1191) in yeast 18S rRNA + S-methyl-5'-thioadenosine + H(+)</text>
        <dbReference type="Rhea" id="RHEA:63300"/>
        <dbReference type="Rhea" id="RHEA-COMP:13852"/>
        <dbReference type="Rhea" id="RHEA-COMP:16309"/>
        <dbReference type="ChEBI" id="CHEBI:15378"/>
        <dbReference type="ChEBI" id="CHEBI:17509"/>
        <dbReference type="ChEBI" id="CHEBI:59789"/>
        <dbReference type="ChEBI" id="CHEBI:74890"/>
        <dbReference type="ChEBI" id="CHEBI:146234"/>
    </reaction>
</comment>
<comment type="similarity">
    <text evidence="1">Belongs to the TDD superfamily. TSR3 family.</text>
</comment>
<feature type="region of interest" description="Disordered" evidence="2">
    <location>
        <begin position="873"/>
        <end position="894"/>
    </location>
</feature>
<dbReference type="GO" id="GO:1904047">
    <property type="term" value="F:S-adenosyl-L-methionine binding"/>
    <property type="evidence" value="ECO:0007669"/>
    <property type="project" value="UniProtKB-UniRule"/>
</dbReference>
<sequence length="976" mass="108262">MVRHKKDGFSSRGKKYSNAPRPHGRARDGDNVDGERSTRPPFKAACWDLGHCDAKRCSGKRLMRLGMMRELHVGQKFAGVVISPKAKKILSSADAPLLEQYGAAVVEASWKRIDEVPFSRIGGKCERLLPYLVAANPTNYGRPWRLNCVEALAACFAICGRQEWAEEILSTFSYGQAFLDNNAALLKRYAACKDEEEIKKAEGVWMEKLEREYADGRADREANEDDPWTGGNINRRNFDESDVEDDEEEGSDEDSGEDNQGGGAKLDGIYLGKTPENNEPNEEDSAEEGKDPYELSEDSDDEEEMAELRRRVLASKPFSNPAIDADQKKVPERIARTEPLLAEESDAESGSDVGQDDEFDDIINATPVTDRAGIMAKQRQKAQEKASVTFSRAVLNAPNLRNANALYGTEIVTSNTVNLIQELTVALFSISRRQRHLCNVLSFMYKAILVERLTSTLEMPAMLDDPTAPTIYRTSGEAPFPTPHAPLPKEIEVRQVTLRDRVTKATLIPFSAPEQVPASLLNYLCAQLNREIEKGDTYPMMNAMPLESFGPYWFANFGAVMLLGEIQDVQEVKQMEEHGQDWEKECLGSFYIKPNYPGRSSHVCNGGFLVTDASRNRGVGRLMGEGYLEWAPKLGYTYSVFNLVYETNVASLRIWDALGFKRIGKVRGCGDLRSYSDYLVDAIIYGRDLGPEGEDFVSEERFDKIRFYLKNGSYPNGADRAEKSRLRSAATHYRLVPRDDPNEEEKLMLKDKEVISDPVKQYDVAKLHHNEHHGGINKTTAMISEKYHWVRIKETVSLVIKNCDECKEASKTPAVPSKRLNGSASSAGTSGSGASKKSSSQSQPSSPGLKEKTPPESRRPLHAITPAPLIKSAPSTAQASPQAVQPDPAVPEHGFQEYEMPLDPQMLSMEGIEHHGVAYIHPAQPDLLQHDVMSSGYPATRGTPDTAMTTGGTTDENADPHEATLSEELMRAGYGA</sequence>
<dbReference type="EMBL" id="NAJN01000860">
    <property type="protein sequence ID" value="TKA67973.1"/>
    <property type="molecule type" value="Genomic_DNA"/>
</dbReference>
<keyword evidence="1" id="KW-0690">Ribosome biogenesis</keyword>
<protein>
    <recommendedName>
        <fullName evidence="1">18S rRNA aminocarboxypropyltransferase</fullName>
        <ecNumber evidence="1">2.5.1.157</ecNumber>
    </recommendedName>
</protein>
<dbReference type="PANTHER" id="PTHR43138">
    <property type="entry name" value="ACETYLTRANSFERASE, GNAT FAMILY"/>
    <property type="match status" value="1"/>
</dbReference>
<accession>A0A4U0WZA7</accession>
<dbReference type="EC" id="2.5.1.157" evidence="1"/>
<feature type="region of interest" description="Disordered" evidence="2">
    <location>
        <begin position="808"/>
        <end position="861"/>
    </location>
</feature>
<comment type="subcellular location">
    <subcellularLocation>
        <location evidence="1">Cytoplasm</location>
    </subcellularLocation>
    <subcellularLocation>
        <location evidence="1">Nucleus</location>
    </subcellularLocation>
</comment>
<dbReference type="InterPro" id="IPR016181">
    <property type="entry name" value="Acyl_CoA_acyltransferase"/>
</dbReference>
<feature type="compositionally biased region" description="Basic and acidic residues" evidence="2">
    <location>
        <begin position="25"/>
        <end position="38"/>
    </location>
</feature>
<organism evidence="4 5">
    <name type="scientific">Cryomyces minteri</name>
    <dbReference type="NCBI Taxonomy" id="331657"/>
    <lineage>
        <taxon>Eukaryota</taxon>
        <taxon>Fungi</taxon>
        <taxon>Dikarya</taxon>
        <taxon>Ascomycota</taxon>
        <taxon>Pezizomycotina</taxon>
        <taxon>Dothideomycetes</taxon>
        <taxon>Dothideomycetes incertae sedis</taxon>
        <taxon>Cryomyces</taxon>
    </lineage>
</organism>
<dbReference type="Proteomes" id="UP000308768">
    <property type="component" value="Unassembled WGS sequence"/>
</dbReference>
<dbReference type="Pfam" id="PF04068">
    <property type="entry name" value="Fer4_RLI"/>
    <property type="match status" value="1"/>
</dbReference>
<dbReference type="GO" id="GO:0106388">
    <property type="term" value="F:rRNA small subunit aminocarboxypropyltransferase activity"/>
    <property type="evidence" value="ECO:0007669"/>
    <property type="project" value="UniProtKB-EC"/>
</dbReference>
<dbReference type="PANTHER" id="PTHR43138:SF2">
    <property type="entry name" value="PROTEIN SPT10"/>
    <property type="match status" value="1"/>
</dbReference>
<dbReference type="InterPro" id="IPR007177">
    <property type="entry name" value="Tsr3_C"/>
</dbReference>
<dbReference type="InterPro" id="IPR022968">
    <property type="entry name" value="Tsr3-like"/>
</dbReference>
<dbReference type="Pfam" id="PF09337">
    <property type="entry name" value="zf-H2C2"/>
    <property type="match status" value="1"/>
</dbReference>
<dbReference type="Gene3D" id="3.40.630.30">
    <property type="match status" value="1"/>
</dbReference>
<proteinExistence type="inferred from homology"/>
<feature type="binding site" evidence="1">
    <location>
        <position position="129"/>
    </location>
    <ligand>
        <name>S-adenosyl-L-methionine</name>
        <dbReference type="ChEBI" id="CHEBI:59789"/>
    </ligand>
</feature>
<keyword evidence="1" id="KW-0963">Cytoplasm</keyword>
<feature type="region of interest" description="Disordered" evidence="2">
    <location>
        <begin position="338"/>
        <end position="358"/>
    </location>
</feature>
<feature type="compositionally biased region" description="Acidic residues" evidence="2">
    <location>
        <begin position="341"/>
        <end position="358"/>
    </location>
</feature>
<dbReference type="InterPro" id="IPR000182">
    <property type="entry name" value="GNAT_dom"/>
</dbReference>
<feature type="compositionally biased region" description="Basic and acidic residues" evidence="2">
    <location>
        <begin position="849"/>
        <end position="859"/>
    </location>
</feature>
<feature type="compositionally biased region" description="Basic and acidic residues" evidence="2">
    <location>
        <begin position="958"/>
        <end position="970"/>
    </location>
</feature>
<dbReference type="Gene3D" id="1.10.340.70">
    <property type="match status" value="1"/>
</dbReference>
<feature type="region of interest" description="Disordered" evidence="2">
    <location>
        <begin position="215"/>
        <end position="306"/>
    </location>
</feature>
<dbReference type="STRING" id="331657.A0A4U0WZA7"/>
<dbReference type="GO" id="GO:0005634">
    <property type="term" value="C:nucleus"/>
    <property type="evidence" value="ECO:0007669"/>
    <property type="project" value="UniProtKB-SubCell"/>
</dbReference>
<feature type="region of interest" description="Disordered" evidence="2">
    <location>
        <begin position="940"/>
        <end position="976"/>
    </location>
</feature>
<feature type="compositionally biased region" description="Low complexity" evidence="2">
    <location>
        <begin position="822"/>
        <end position="848"/>
    </location>
</feature>
<keyword evidence="1" id="KW-0808">Transferase</keyword>
<feature type="compositionally biased region" description="Low complexity" evidence="2">
    <location>
        <begin position="873"/>
        <end position="886"/>
    </location>
</feature>
<keyword evidence="1" id="KW-0949">S-adenosyl-L-methionine</keyword>
<dbReference type="OrthoDB" id="10262062at2759"/>
<dbReference type="InterPro" id="IPR052742">
    <property type="entry name" value="Mito_N-acetyltransferase"/>
</dbReference>
<dbReference type="InterPro" id="IPR015416">
    <property type="entry name" value="Znf_H2C2_histone_UAS-bd"/>
</dbReference>
<evidence type="ECO:0000256" key="1">
    <source>
        <dbReference type="HAMAP-Rule" id="MF_03146"/>
    </source>
</evidence>
<evidence type="ECO:0000313" key="4">
    <source>
        <dbReference type="EMBL" id="TKA67973.1"/>
    </source>
</evidence>
<gene>
    <name evidence="1" type="primary">TSR3</name>
    <name evidence="4" type="ORF">B0A49_06332</name>
</gene>
<keyword evidence="1" id="KW-0698">rRNA processing</keyword>
<reference evidence="4 5" key="1">
    <citation type="submission" date="2017-03" db="EMBL/GenBank/DDBJ databases">
        <title>Genomes of endolithic fungi from Antarctica.</title>
        <authorList>
            <person name="Coleine C."/>
            <person name="Masonjones S."/>
            <person name="Stajich J.E."/>
        </authorList>
    </citation>
    <scope>NUCLEOTIDE SEQUENCE [LARGE SCALE GENOMIC DNA]</scope>
    <source>
        <strain evidence="4 5">CCFEE 5187</strain>
    </source>
</reference>
<feature type="compositionally biased region" description="Acidic residues" evidence="2">
    <location>
        <begin position="240"/>
        <end position="257"/>
    </location>
</feature>
<comment type="function">
    <text evidence="1">Aminocarboxypropyltransferase that catalyzes the aminocarboxypropyl transfer on pseudouridine at position 1191 (Psi1191) in 18S rRNA. It constitutes the last step in biosynthesis of the hypermodified N1-methyl-N3-(3-amino-3-carboxypropyl) pseudouridine (m1acp3-Psi) conserved in eukaryotic 18S rRNA.</text>
</comment>
<dbReference type="HAMAP" id="MF_01116">
    <property type="entry name" value="TSR3"/>
    <property type="match status" value="1"/>
</dbReference>
<dbReference type="GO" id="GO:0005737">
    <property type="term" value="C:cytoplasm"/>
    <property type="evidence" value="ECO:0007669"/>
    <property type="project" value="UniProtKB-SubCell"/>
</dbReference>
<dbReference type="PROSITE" id="PS51186">
    <property type="entry name" value="GNAT"/>
    <property type="match status" value="1"/>
</dbReference>
<evidence type="ECO:0000313" key="5">
    <source>
        <dbReference type="Proteomes" id="UP000308768"/>
    </source>
</evidence>
<feature type="compositionally biased region" description="Acidic residues" evidence="2">
    <location>
        <begin position="294"/>
        <end position="305"/>
    </location>
</feature>
<dbReference type="GO" id="GO:0016747">
    <property type="term" value="F:acyltransferase activity, transferring groups other than amino-acyl groups"/>
    <property type="evidence" value="ECO:0007669"/>
    <property type="project" value="InterPro"/>
</dbReference>
<feature type="binding site" evidence="1">
    <location>
        <position position="106"/>
    </location>
    <ligand>
        <name>S-adenosyl-L-methionine</name>
        <dbReference type="ChEBI" id="CHEBI:59789"/>
    </ligand>
</feature>
<feature type="compositionally biased region" description="Low complexity" evidence="2">
    <location>
        <begin position="942"/>
        <end position="954"/>
    </location>
</feature>
<feature type="domain" description="N-acetyltransferase" evidence="3">
    <location>
        <begin position="527"/>
        <end position="690"/>
    </location>
</feature>
<dbReference type="GO" id="GO:0000455">
    <property type="term" value="P:enzyme-directed rRNA pseudouridine synthesis"/>
    <property type="evidence" value="ECO:0007669"/>
    <property type="project" value="UniProtKB-UniRule"/>
</dbReference>
<feature type="region of interest" description="Disordered" evidence="2">
    <location>
        <begin position="1"/>
        <end position="38"/>
    </location>
</feature>
<keyword evidence="1" id="KW-0539">Nucleus</keyword>
<evidence type="ECO:0000259" key="3">
    <source>
        <dbReference type="PROSITE" id="PS51186"/>
    </source>
</evidence>
<name>A0A4U0WZA7_9PEZI</name>